<dbReference type="AlphaFoldDB" id="A0A5C6EDM5"/>
<dbReference type="Proteomes" id="UP000317977">
    <property type="component" value="Unassembled WGS sequence"/>
</dbReference>
<gene>
    <name evidence="1" type="ORF">Poly59_55580</name>
</gene>
<protein>
    <submittedName>
        <fullName evidence="1">Uncharacterized protein</fullName>
    </submittedName>
</protein>
<evidence type="ECO:0000313" key="1">
    <source>
        <dbReference type="EMBL" id="TWU46585.1"/>
    </source>
</evidence>
<reference evidence="1 2" key="1">
    <citation type="submission" date="2019-02" db="EMBL/GenBank/DDBJ databases">
        <title>Deep-cultivation of Planctomycetes and their phenomic and genomic characterization uncovers novel biology.</title>
        <authorList>
            <person name="Wiegand S."/>
            <person name="Jogler M."/>
            <person name="Boedeker C."/>
            <person name="Pinto D."/>
            <person name="Vollmers J."/>
            <person name="Rivas-Marin E."/>
            <person name="Kohn T."/>
            <person name="Peeters S.H."/>
            <person name="Heuer A."/>
            <person name="Rast P."/>
            <person name="Oberbeckmann S."/>
            <person name="Bunk B."/>
            <person name="Jeske O."/>
            <person name="Meyerdierks A."/>
            <person name="Storesund J.E."/>
            <person name="Kallscheuer N."/>
            <person name="Luecker S."/>
            <person name="Lage O.M."/>
            <person name="Pohl T."/>
            <person name="Merkel B.J."/>
            <person name="Hornburger P."/>
            <person name="Mueller R.-W."/>
            <person name="Bruemmer F."/>
            <person name="Labrenz M."/>
            <person name="Spormann A.M."/>
            <person name="Op Den Camp H."/>
            <person name="Overmann J."/>
            <person name="Amann R."/>
            <person name="Jetten M.S.M."/>
            <person name="Mascher T."/>
            <person name="Medema M.H."/>
            <person name="Devos D.P."/>
            <person name="Kaster A.-K."/>
            <person name="Ovreas L."/>
            <person name="Rohde M."/>
            <person name="Galperin M.Y."/>
            <person name="Jogler C."/>
        </authorList>
    </citation>
    <scope>NUCLEOTIDE SEQUENCE [LARGE SCALE GENOMIC DNA]</scope>
    <source>
        <strain evidence="1 2">Poly59</strain>
    </source>
</reference>
<name>A0A5C6EDM5_9BACT</name>
<accession>A0A5C6EDM5</accession>
<dbReference type="RefSeq" id="WP_146537093.1">
    <property type="nucleotide sequence ID" value="NZ_SJPX01000006.1"/>
</dbReference>
<sequence length="111" mass="13165">MSIENEIGDPHRYDLQDRYLELTRKELPAKARLGGWIVKDDHCFMRIILDQLFQGCWYDHLDRRLVAYKQLNNEKLTQVIALAETLLAGDTEILARWNHESLQWRGKLKTN</sequence>
<organism evidence="1 2">
    <name type="scientific">Rubripirellula reticaptiva</name>
    <dbReference type="NCBI Taxonomy" id="2528013"/>
    <lineage>
        <taxon>Bacteria</taxon>
        <taxon>Pseudomonadati</taxon>
        <taxon>Planctomycetota</taxon>
        <taxon>Planctomycetia</taxon>
        <taxon>Pirellulales</taxon>
        <taxon>Pirellulaceae</taxon>
        <taxon>Rubripirellula</taxon>
    </lineage>
</organism>
<evidence type="ECO:0000313" key="2">
    <source>
        <dbReference type="Proteomes" id="UP000317977"/>
    </source>
</evidence>
<comment type="caution">
    <text evidence="1">The sequence shown here is derived from an EMBL/GenBank/DDBJ whole genome shotgun (WGS) entry which is preliminary data.</text>
</comment>
<proteinExistence type="predicted"/>
<keyword evidence="2" id="KW-1185">Reference proteome</keyword>
<dbReference type="EMBL" id="SJPX01000006">
    <property type="protein sequence ID" value="TWU46585.1"/>
    <property type="molecule type" value="Genomic_DNA"/>
</dbReference>
<dbReference type="OrthoDB" id="281270at2"/>